<evidence type="ECO:0008006" key="4">
    <source>
        <dbReference type="Google" id="ProtNLM"/>
    </source>
</evidence>
<keyword evidence="3" id="KW-1185">Reference proteome</keyword>
<organism evidence="2 3">
    <name type="scientific">Adhaeretor mobilis</name>
    <dbReference type="NCBI Taxonomy" id="1930276"/>
    <lineage>
        <taxon>Bacteria</taxon>
        <taxon>Pseudomonadati</taxon>
        <taxon>Planctomycetota</taxon>
        <taxon>Planctomycetia</taxon>
        <taxon>Pirellulales</taxon>
        <taxon>Lacipirellulaceae</taxon>
        <taxon>Adhaeretor</taxon>
    </lineage>
</organism>
<sequence>MLSLLIASREVRPWPDGIDSTVTLAFLAIAFGVPAIGYFFLVLDFRRYLRSLRRALVIANNITLKIPYWALRDRPSCLTALGLAKDCSEADVLEAYREKVKTQHPDRGGNLKNFLQLQQNFELALQVARQTNSDDAPQE</sequence>
<accession>A0A517MUG5</accession>
<name>A0A517MUG5_9BACT</name>
<evidence type="ECO:0000256" key="1">
    <source>
        <dbReference type="SAM" id="Phobius"/>
    </source>
</evidence>
<reference evidence="2 3" key="1">
    <citation type="submission" date="2019-02" db="EMBL/GenBank/DDBJ databases">
        <title>Deep-cultivation of Planctomycetes and their phenomic and genomic characterization uncovers novel biology.</title>
        <authorList>
            <person name="Wiegand S."/>
            <person name="Jogler M."/>
            <person name="Boedeker C."/>
            <person name="Pinto D."/>
            <person name="Vollmers J."/>
            <person name="Rivas-Marin E."/>
            <person name="Kohn T."/>
            <person name="Peeters S.H."/>
            <person name="Heuer A."/>
            <person name="Rast P."/>
            <person name="Oberbeckmann S."/>
            <person name="Bunk B."/>
            <person name="Jeske O."/>
            <person name="Meyerdierks A."/>
            <person name="Storesund J.E."/>
            <person name="Kallscheuer N."/>
            <person name="Luecker S."/>
            <person name="Lage O.M."/>
            <person name="Pohl T."/>
            <person name="Merkel B.J."/>
            <person name="Hornburger P."/>
            <person name="Mueller R.-W."/>
            <person name="Bruemmer F."/>
            <person name="Labrenz M."/>
            <person name="Spormann A.M."/>
            <person name="Op den Camp H."/>
            <person name="Overmann J."/>
            <person name="Amann R."/>
            <person name="Jetten M.S.M."/>
            <person name="Mascher T."/>
            <person name="Medema M.H."/>
            <person name="Devos D.P."/>
            <person name="Kaster A.-K."/>
            <person name="Ovreas L."/>
            <person name="Rohde M."/>
            <person name="Galperin M.Y."/>
            <person name="Jogler C."/>
        </authorList>
    </citation>
    <scope>NUCLEOTIDE SEQUENCE [LARGE SCALE GENOMIC DNA]</scope>
    <source>
        <strain evidence="2 3">HG15A2</strain>
    </source>
</reference>
<feature type="transmembrane region" description="Helical" evidence="1">
    <location>
        <begin position="20"/>
        <end position="43"/>
    </location>
</feature>
<dbReference type="Proteomes" id="UP000319852">
    <property type="component" value="Chromosome"/>
</dbReference>
<evidence type="ECO:0000313" key="2">
    <source>
        <dbReference type="EMBL" id="QDS98521.1"/>
    </source>
</evidence>
<dbReference type="EMBL" id="CP036263">
    <property type="protein sequence ID" value="QDS98521.1"/>
    <property type="molecule type" value="Genomic_DNA"/>
</dbReference>
<keyword evidence="1" id="KW-1133">Transmembrane helix</keyword>
<dbReference type="OrthoDB" id="292111at2"/>
<dbReference type="KEGG" id="amob:HG15A2_18020"/>
<dbReference type="Gene3D" id="1.10.287.110">
    <property type="entry name" value="DnaJ domain"/>
    <property type="match status" value="1"/>
</dbReference>
<protein>
    <recommendedName>
        <fullName evidence="4">J domain-containing protein</fullName>
    </recommendedName>
</protein>
<proteinExistence type="predicted"/>
<dbReference type="RefSeq" id="WP_145059696.1">
    <property type="nucleotide sequence ID" value="NZ_CP036263.1"/>
</dbReference>
<dbReference type="InterPro" id="IPR036869">
    <property type="entry name" value="J_dom_sf"/>
</dbReference>
<dbReference type="AlphaFoldDB" id="A0A517MUG5"/>
<keyword evidence="1" id="KW-0472">Membrane</keyword>
<keyword evidence="1" id="KW-0812">Transmembrane</keyword>
<gene>
    <name evidence="2" type="ORF">HG15A2_18020</name>
</gene>
<dbReference type="SUPFAM" id="SSF46565">
    <property type="entry name" value="Chaperone J-domain"/>
    <property type="match status" value="1"/>
</dbReference>
<evidence type="ECO:0000313" key="3">
    <source>
        <dbReference type="Proteomes" id="UP000319852"/>
    </source>
</evidence>